<protein>
    <submittedName>
        <fullName evidence="1">Uncharacterized protein</fullName>
    </submittedName>
</protein>
<dbReference type="AlphaFoldDB" id="A0A385SNZ1"/>
<sequence length="250" mass="28489">MSESKTIGFDLIKLAELLRKYRLCKDTTPLNNAGQSCISKSNGDRWLYNLDKIVFTADYASGCIPGKTEEVQVSLSLSICGVLSSQDILRNPLEKLEFNFEIEGYVVKENEEGVIIDELFAAWHLDRHITSEGADDGITKFSHPLYHLAYGGYRMEAKGNAFGISLIMPAPRLLYPPMDAALGIDFLLQNYVEQKNIAKLVIDPDYVRIMKNSQERLWRPFFCSIYSHWNSQHFTTSPDFSPLKLLPLYY</sequence>
<evidence type="ECO:0000313" key="1">
    <source>
        <dbReference type="EMBL" id="AYB31987.1"/>
    </source>
</evidence>
<dbReference type="OrthoDB" id="8481528at2"/>
<proteinExistence type="predicted"/>
<dbReference type="Proteomes" id="UP000266183">
    <property type="component" value="Chromosome"/>
</dbReference>
<evidence type="ECO:0000313" key="2">
    <source>
        <dbReference type="Proteomes" id="UP000266183"/>
    </source>
</evidence>
<name>A0A385SNZ1_9BACT</name>
<organism evidence="1 2">
    <name type="scientific">Chryseolinea soli</name>
    <dbReference type="NCBI Taxonomy" id="2321403"/>
    <lineage>
        <taxon>Bacteria</taxon>
        <taxon>Pseudomonadati</taxon>
        <taxon>Bacteroidota</taxon>
        <taxon>Cytophagia</taxon>
        <taxon>Cytophagales</taxon>
        <taxon>Fulvivirgaceae</taxon>
        <taxon>Chryseolinea</taxon>
    </lineage>
</organism>
<dbReference type="RefSeq" id="WP_119755248.1">
    <property type="nucleotide sequence ID" value="NZ_CP032382.1"/>
</dbReference>
<keyword evidence="2" id="KW-1185">Reference proteome</keyword>
<accession>A0A385SNZ1</accession>
<dbReference type="KEGG" id="chk:D4L85_16070"/>
<reference evidence="2" key="1">
    <citation type="submission" date="2018-09" db="EMBL/GenBank/DDBJ databases">
        <title>Chryseolinea sp. KIS68-18 isolated from soil.</title>
        <authorList>
            <person name="Weon H.-Y."/>
            <person name="Kwon S.-W."/>
            <person name="Lee S.A."/>
        </authorList>
    </citation>
    <scope>NUCLEOTIDE SEQUENCE [LARGE SCALE GENOMIC DNA]</scope>
    <source>
        <strain evidence="2">KIS68-18</strain>
    </source>
</reference>
<dbReference type="EMBL" id="CP032382">
    <property type="protein sequence ID" value="AYB31987.1"/>
    <property type="molecule type" value="Genomic_DNA"/>
</dbReference>
<gene>
    <name evidence="1" type="ORF">D4L85_16070</name>
</gene>